<name>A0A7K4EGB3_9PSED</name>
<evidence type="ECO:0000313" key="1">
    <source>
        <dbReference type="EMBL" id="NNJ16450.1"/>
    </source>
</evidence>
<reference evidence="1 2" key="1">
    <citation type="journal article" date="2013" name="Genome Announc.">
        <title>Genome Sequence of Naphthalene-Degrading Soil Bacterium Pseudomonas putida CSV86.</title>
        <authorList>
            <person name="Phale P.S."/>
            <person name="Paliwal V."/>
            <person name="Raju S.C."/>
            <person name="Modak A."/>
            <person name="Purohit H.J."/>
        </authorList>
    </citation>
    <scope>NUCLEOTIDE SEQUENCE [LARGE SCALE GENOMIC DNA]</scope>
    <source>
        <strain evidence="1 2">CSV86</strain>
    </source>
</reference>
<dbReference type="EMBL" id="AMWJ02000002">
    <property type="protein sequence ID" value="NNJ16450.1"/>
    <property type="molecule type" value="Genomic_DNA"/>
</dbReference>
<keyword evidence="2" id="KW-1185">Reference proteome</keyword>
<comment type="caution">
    <text evidence="1">The sequence shown here is derived from an EMBL/GenBank/DDBJ whole genome shotgun (WGS) entry which is preliminary data.</text>
</comment>
<gene>
    <name evidence="1" type="ORF">CSV86_015100</name>
</gene>
<dbReference type="AlphaFoldDB" id="A0A7K4EGB3"/>
<dbReference type="RefSeq" id="WP_170394841.1">
    <property type="nucleotide sequence ID" value="NZ_AMWJ02000002.1"/>
</dbReference>
<proteinExistence type="predicted"/>
<accession>A0A7K4EGB3</accession>
<protein>
    <submittedName>
        <fullName evidence="1">Uncharacterized protein</fullName>
    </submittedName>
</protein>
<evidence type="ECO:0000313" key="2">
    <source>
        <dbReference type="Proteomes" id="UP000010448"/>
    </source>
</evidence>
<dbReference type="Proteomes" id="UP000010448">
    <property type="component" value="Unassembled WGS sequence"/>
</dbReference>
<sequence length="125" mass="13751">MENKSTGSKVSSYVVVTHVQGSLTIKYEKTDNPDEVQLTFRHEMEDVPPDEYMTLTLVAGSGTISSDGLFKIDPAGQHKFAVIEALYAMGPFKSRGHIILPIPLLDIKQALEVQAKCLEHKPGKP</sequence>
<organism evidence="1 2">
    <name type="scientific">Pseudomonas bharatica CSV86</name>
    <dbReference type="NCBI Taxonomy" id="1005395"/>
    <lineage>
        <taxon>Bacteria</taxon>
        <taxon>Pseudomonadati</taxon>
        <taxon>Pseudomonadota</taxon>
        <taxon>Gammaproteobacteria</taxon>
        <taxon>Pseudomonadales</taxon>
        <taxon>Pseudomonadaceae</taxon>
        <taxon>Pseudomonas</taxon>
        <taxon>Pseudomonas bharatica</taxon>
    </lineage>
</organism>